<gene>
    <name evidence="1" type="ORF">B5766_01485</name>
</gene>
<comment type="caution">
    <text evidence="1">The sequence shown here is derived from an EMBL/GenBank/DDBJ whole genome shotgun (WGS) entry which is preliminary data.</text>
</comment>
<evidence type="ECO:0000313" key="1">
    <source>
        <dbReference type="EMBL" id="PDQ36264.1"/>
    </source>
</evidence>
<dbReference type="Proteomes" id="UP000219994">
    <property type="component" value="Unassembled WGS sequence"/>
</dbReference>
<protein>
    <submittedName>
        <fullName evidence="1">Uncharacterized protein</fullName>
    </submittedName>
</protein>
<name>A0A2A6FTP3_9MICO</name>
<dbReference type="AlphaFoldDB" id="A0A2A6FTP3"/>
<organism evidence="1 2">
    <name type="scientific">Candidatus Lumbricidiphila eiseniae</name>
    <dbReference type="NCBI Taxonomy" id="1969409"/>
    <lineage>
        <taxon>Bacteria</taxon>
        <taxon>Bacillati</taxon>
        <taxon>Actinomycetota</taxon>
        <taxon>Actinomycetes</taxon>
        <taxon>Micrococcales</taxon>
        <taxon>Microbacteriaceae</taxon>
        <taxon>Candidatus Lumbricidiphila</taxon>
    </lineage>
</organism>
<sequence length="120" mass="13391">MASLRIHSDRINVILTAAEKVLAVRRDDLVVQRTDIRTATIAKDPWVWLRGIRRRGSELPLVLAVGTWRYHGGTDFVIVKGKRPALVLELSAGEYTRILLTTTHAAAVIDQLKLQALPES</sequence>
<reference evidence="2" key="1">
    <citation type="submission" date="2017-03" db="EMBL/GenBank/DDBJ databases">
        <authorList>
            <person name="Lund M.B."/>
        </authorList>
    </citation>
    <scope>NUCLEOTIDE SEQUENCE [LARGE SCALE GENOMIC DNA]</scope>
</reference>
<dbReference type="EMBL" id="NAEP01000018">
    <property type="protein sequence ID" value="PDQ36264.1"/>
    <property type="molecule type" value="Genomic_DNA"/>
</dbReference>
<evidence type="ECO:0000313" key="2">
    <source>
        <dbReference type="Proteomes" id="UP000219994"/>
    </source>
</evidence>
<accession>A0A2A6FTP3</accession>
<proteinExistence type="predicted"/>